<name>A0ACD3AVT7_9AGAR</name>
<dbReference type="Proteomes" id="UP000308600">
    <property type="component" value="Unassembled WGS sequence"/>
</dbReference>
<gene>
    <name evidence="1" type="ORF">BDN72DRAFT_839707</name>
</gene>
<proteinExistence type="predicted"/>
<organism evidence="1 2">
    <name type="scientific">Pluteus cervinus</name>
    <dbReference type="NCBI Taxonomy" id="181527"/>
    <lineage>
        <taxon>Eukaryota</taxon>
        <taxon>Fungi</taxon>
        <taxon>Dikarya</taxon>
        <taxon>Basidiomycota</taxon>
        <taxon>Agaricomycotina</taxon>
        <taxon>Agaricomycetes</taxon>
        <taxon>Agaricomycetidae</taxon>
        <taxon>Agaricales</taxon>
        <taxon>Pluteineae</taxon>
        <taxon>Pluteaceae</taxon>
        <taxon>Pluteus</taxon>
    </lineage>
</organism>
<dbReference type="EMBL" id="ML208321">
    <property type="protein sequence ID" value="TFK69940.1"/>
    <property type="molecule type" value="Genomic_DNA"/>
</dbReference>
<keyword evidence="2" id="KW-1185">Reference proteome</keyword>
<evidence type="ECO:0000313" key="1">
    <source>
        <dbReference type="EMBL" id="TFK69940.1"/>
    </source>
</evidence>
<reference evidence="1 2" key="1">
    <citation type="journal article" date="2019" name="Nat. Ecol. Evol.">
        <title>Megaphylogeny resolves global patterns of mushroom evolution.</title>
        <authorList>
            <person name="Varga T."/>
            <person name="Krizsan K."/>
            <person name="Foldi C."/>
            <person name="Dima B."/>
            <person name="Sanchez-Garcia M."/>
            <person name="Sanchez-Ramirez S."/>
            <person name="Szollosi G.J."/>
            <person name="Szarkandi J.G."/>
            <person name="Papp V."/>
            <person name="Albert L."/>
            <person name="Andreopoulos W."/>
            <person name="Angelini C."/>
            <person name="Antonin V."/>
            <person name="Barry K.W."/>
            <person name="Bougher N.L."/>
            <person name="Buchanan P."/>
            <person name="Buyck B."/>
            <person name="Bense V."/>
            <person name="Catcheside P."/>
            <person name="Chovatia M."/>
            <person name="Cooper J."/>
            <person name="Damon W."/>
            <person name="Desjardin D."/>
            <person name="Finy P."/>
            <person name="Geml J."/>
            <person name="Haridas S."/>
            <person name="Hughes K."/>
            <person name="Justo A."/>
            <person name="Karasinski D."/>
            <person name="Kautmanova I."/>
            <person name="Kiss B."/>
            <person name="Kocsube S."/>
            <person name="Kotiranta H."/>
            <person name="LaButti K.M."/>
            <person name="Lechner B.E."/>
            <person name="Liimatainen K."/>
            <person name="Lipzen A."/>
            <person name="Lukacs Z."/>
            <person name="Mihaltcheva S."/>
            <person name="Morgado L.N."/>
            <person name="Niskanen T."/>
            <person name="Noordeloos M.E."/>
            <person name="Ohm R.A."/>
            <person name="Ortiz-Santana B."/>
            <person name="Ovrebo C."/>
            <person name="Racz N."/>
            <person name="Riley R."/>
            <person name="Savchenko A."/>
            <person name="Shiryaev A."/>
            <person name="Soop K."/>
            <person name="Spirin V."/>
            <person name="Szebenyi C."/>
            <person name="Tomsovsky M."/>
            <person name="Tulloss R.E."/>
            <person name="Uehling J."/>
            <person name="Grigoriev I.V."/>
            <person name="Vagvolgyi C."/>
            <person name="Papp T."/>
            <person name="Martin F.M."/>
            <person name="Miettinen O."/>
            <person name="Hibbett D.S."/>
            <person name="Nagy L.G."/>
        </authorList>
    </citation>
    <scope>NUCLEOTIDE SEQUENCE [LARGE SCALE GENOMIC DNA]</scope>
    <source>
        <strain evidence="1 2">NL-1719</strain>
    </source>
</reference>
<accession>A0ACD3AVT7</accession>
<sequence>MSLICAIICDIVITFGLVLNLHRSRTGIKRTNQCLNSLVVLTLNTGLLTVILTIVALIAFSVLSPRLLLYIAIELVLPRCYVNSLFATLNSRDYLRDKFNPNSILITIQSETDVRPEPRLRIASLNSGTSTNGLQASSVILGDYSKLP</sequence>
<protein>
    <submittedName>
        <fullName evidence="1">Uncharacterized protein</fullName>
    </submittedName>
</protein>
<evidence type="ECO:0000313" key="2">
    <source>
        <dbReference type="Proteomes" id="UP000308600"/>
    </source>
</evidence>